<dbReference type="AlphaFoldDB" id="A0A9D4MV31"/>
<comment type="caution">
    <text evidence="1">The sequence shown here is derived from an EMBL/GenBank/DDBJ whole genome shotgun (WGS) entry which is preliminary data.</text>
</comment>
<name>A0A9D4MV31_DREPO</name>
<evidence type="ECO:0000313" key="1">
    <source>
        <dbReference type="EMBL" id="KAH3883056.1"/>
    </source>
</evidence>
<accession>A0A9D4MV31</accession>
<gene>
    <name evidence="1" type="ORF">DPMN_007004</name>
</gene>
<reference evidence="1" key="1">
    <citation type="journal article" date="2019" name="bioRxiv">
        <title>The Genome of the Zebra Mussel, Dreissena polymorpha: A Resource for Invasive Species Research.</title>
        <authorList>
            <person name="McCartney M.A."/>
            <person name="Auch B."/>
            <person name="Kono T."/>
            <person name="Mallez S."/>
            <person name="Zhang Y."/>
            <person name="Obille A."/>
            <person name="Becker A."/>
            <person name="Abrahante J.E."/>
            <person name="Garbe J."/>
            <person name="Badalamenti J.P."/>
            <person name="Herman A."/>
            <person name="Mangelson H."/>
            <person name="Liachko I."/>
            <person name="Sullivan S."/>
            <person name="Sone E.D."/>
            <person name="Koren S."/>
            <person name="Silverstein K.A.T."/>
            <person name="Beckman K.B."/>
            <person name="Gohl D.M."/>
        </authorList>
    </citation>
    <scope>NUCLEOTIDE SEQUENCE</scope>
    <source>
        <strain evidence="1">Duluth1</strain>
        <tissue evidence="1">Whole animal</tissue>
    </source>
</reference>
<evidence type="ECO:0000313" key="2">
    <source>
        <dbReference type="Proteomes" id="UP000828390"/>
    </source>
</evidence>
<sequence length="54" mass="5885">MLNVYATEDRAVEVEQDVSPLHRNCRGAVDIRAVPDVQEIDGRILAVGLAKLAP</sequence>
<dbReference type="EMBL" id="JAIWYP010000001">
    <property type="protein sequence ID" value="KAH3883056.1"/>
    <property type="molecule type" value="Genomic_DNA"/>
</dbReference>
<proteinExistence type="predicted"/>
<organism evidence="1 2">
    <name type="scientific">Dreissena polymorpha</name>
    <name type="common">Zebra mussel</name>
    <name type="synonym">Mytilus polymorpha</name>
    <dbReference type="NCBI Taxonomy" id="45954"/>
    <lineage>
        <taxon>Eukaryota</taxon>
        <taxon>Metazoa</taxon>
        <taxon>Spiralia</taxon>
        <taxon>Lophotrochozoa</taxon>
        <taxon>Mollusca</taxon>
        <taxon>Bivalvia</taxon>
        <taxon>Autobranchia</taxon>
        <taxon>Heteroconchia</taxon>
        <taxon>Euheterodonta</taxon>
        <taxon>Imparidentia</taxon>
        <taxon>Neoheterodontei</taxon>
        <taxon>Myida</taxon>
        <taxon>Dreissenoidea</taxon>
        <taxon>Dreissenidae</taxon>
        <taxon>Dreissena</taxon>
    </lineage>
</organism>
<dbReference type="Proteomes" id="UP000828390">
    <property type="component" value="Unassembled WGS sequence"/>
</dbReference>
<keyword evidence="2" id="KW-1185">Reference proteome</keyword>
<protein>
    <submittedName>
        <fullName evidence="1">Uncharacterized protein</fullName>
    </submittedName>
</protein>
<reference evidence="1" key="2">
    <citation type="submission" date="2020-11" db="EMBL/GenBank/DDBJ databases">
        <authorList>
            <person name="McCartney M.A."/>
            <person name="Auch B."/>
            <person name="Kono T."/>
            <person name="Mallez S."/>
            <person name="Becker A."/>
            <person name="Gohl D.M."/>
            <person name="Silverstein K.A.T."/>
            <person name="Koren S."/>
            <person name="Bechman K.B."/>
            <person name="Herman A."/>
            <person name="Abrahante J.E."/>
            <person name="Garbe J."/>
        </authorList>
    </citation>
    <scope>NUCLEOTIDE SEQUENCE</scope>
    <source>
        <strain evidence="1">Duluth1</strain>
        <tissue evidence="1">Whole animal</tissue>
    </source>
</reference>